<dbReference type="SUPFAM" id="SSF56935">
    <property type="entry name" value="Porins"/>
    <property type="match status" value="1"/>
</dbReference>
<dbReference type="NCBIfam" id="NF033710">
    <property type="entry name" value="T9SS_OM_PorV"/>
    <property type="match status" value="1"/>
</dbReference>
<proteinExistence type="predicted"/>
<dbReference type="RefSeq" id="WP_098062359.1">
    <property type="nucleotide sequence ID" value="NZ_PDEP01000008.1"/>
</dbReference>
<dbReference type="AlphaFoldDB" id="A0A2H3P646"/>
<feature type="domain" description="Type IX secretion system protein PorV" evidence="1">
    <location>
        <begin position="14"/>
        <end position="238"/>
    </location>
</feature>
<gene>
    <name evidence="2" type="ORF">CRI93_09285</name>
</gene>
<evidence type="ECO:0000259" key="1">
    <source>
        <dbReference type="Pfam" id="PF19572"/>
    </source>
</evidence>
<dbReference type="InterPro" id="IPR047799">
    <property type="entry name" value="T9SS_OM_PorV"/>
</dbReference>
<accession>A0A2H3P646</accession>
<dbReference type="NCBIfam" id="NF033709">
    <property type="entry name" value="PorV_fam"/>
    <property type="match status" value="1"/>
</dbReference>
<reference evidence="2 3" key="1">
    <citation type="submission" date="2017-10" db="EMBL/GenBank/DDBJ databases">
        <title>Draft genome of Longimonas halophila.</title>
        <authorList>
            <person name="Goh K.M."/>
            <person name="Shamsir M.S."/>
            <person name="Lim S.W."/>
        </authorList>
    </citation>
    <scope>NUCLEOTIDE SEQUENCE [LARGE SCALE GENOMIC DNA]</scope>
    <source>
        <strain evidence="2 3">KCTC 42399</strain>
    </source>
</reference>
<evidence type="ECO:0000313" key="2">
    <source>
        <dbReference type="EMBL" id="PEN06465.1"/>
    </source>
</evidence>
<keyword evidence="3" id="KW-1185">Reference proteome</keyword>
<comment type="caution">
    <text evidence="2">The sequence shown here is derived from an EMBL/GenBank/DDBJ whole genome shotgun (WGS) entry which is preliminary data.</text>
</comment>
<evidence type="ECO:0000313" key="3">
    <source>
        <dbReference type="Proteomes" id="UP000221024"/>
    </source>
</evidence>
<name>A0A2H3P646_9BACT</name>
<protein>
    <recommendedName>
        <fullName evidence="1">Type IX secretion system protein PorV domain-containing protein</fullName>
    </recommendedName>
</protein>
<dbReference type="InterPro" id="IPR045741">
    <property type="entry name" value="PorV"/>
</dbReference>
<dbReference type="Gene3D" id="2.40.160.60">
    <property type="entry name" value="Outer membrane protein transport protein (OMPP1/FadL/TodX)"/>
    <property type="match status" value="1"/>
</dbReference>
<sequence>MLTTAAHAQLGQSSALFLRIEPDSRGAGMGNTGVALADNANAMFWNPAGLGFQENSQVGITHANWLPEFDAGLFYEYLVGTYHVDGVGTFGGNVIFLNLGELEVIDGSGNRVRFDNTFEMATGLSYGRRLSETFSIGGGARFVYSKLSDSDGDVESGTATTGTFDLSALYRSRPFGLFGVPTTFSGGANLANMGTYIRYSEEKQAIPTNLRFGYAFTFDFDEYNSLTVTNDFNKELVSVDSTGANPDPFYQSIFNSWSSRPGEVGPDGEASELGVVDQFTVGSGLEYWYADLFALRTGYFYEHPDNGNRQFLTFGAGVRWNIVGIDFSYLYTLEEDNPLSDTLRFSLLLSFQ</sequence>
<organism evidence="2 3">
    <name type="scientific">Longimonas halophila</name>
    <dbReference type="NCBI Taxonomy" id="1469170"/>
    <lineage>
        <taxon>Bacteria</taxon>
        <taxon>Pseudomonadati</taxon>
        <taxon>Rhodothermota</taxon>
        <taxon>Rhodothermia</taxon>
        <taxon>Rhodothermales</taxon>
        <taxon>Salisaetaceae</taxon>
        <taxon>Longimonas</taxon>
    </lineage>
</organism>
<dbReference type="Pfam" id="PF19572">
    <property type="entry name" value="PorV"/>
    <property type="match status" value="1"/>
</dbReference>
<dbReference type="EMBL" id="PDEP01000008">
    <property type="protein sequence ID" value="PEN06465.1"/>
    <property type="molecule type" value="Genomic_DNA"/>
</dbReference>
<dbReference type="Proteomes" id="UP000221024">
    <property type="component" value="Unassembled WGS sequence"/>
</dbReference>